<evidence type="ECO:0000313" key="3">
    <source>
        <dbReference type="Proteomes" id="UP000008144"/>
    </source>
</evidence>
<proteinExistence type="predicted"/>
<reference evidence="3" key="1">
    <citation type="journal article" date="2002" name="Science">
        <title>The draft genome of Ciona intestinalis: insights into chordate and vertebrate origins.</title>
        <authorList>
            <person name="Dehal P."/>
            <person name="Satou Y."/>
            <person name="Campbell R.K."/>
            <person name="Chapman J."/>
            <person name="Degnan B."/>
            <person name="De Tomaso A."/>
            <person name="Davidson B."/>
            <person name="Di Gregorio A."/>
            <person name="Gelpke M."/>
            <person name="Goodstein D.M."/>
            <person name="Harafuji N."/>
            <person name="Hastings K.E."/>
            <person name="Ho I."/>
            <person name="Hotta K."/>
            <person name="Huang W."/>
            <person name="Kawashima T."/>
            <person name="Lemaire P."/>
            <person name="Martinez D."/>
            <person name="Meinertzhagen I.A."/>
            <person name="Necula S."/>
            <person name="Nonaka M."/>
            <person name="Putnam N."/>
            <person name="Rash S."/>
            <person name="Saiga H."/>
            <person name="Satake M."/>
            <person name="Terry A."/>
            <person name="Yamada L."/>
            <person name="Wang H.G."/>
            <person name="Awazu S."/>
            <person name="Azumi K."/>
            <person name="Boore J."/>
            <person name="Branno M."/>
            <person name="Chin-Bow S."/>
            <person name="DeSantis R."/>
            <person name="Doyle S."/>
            <person name="Francino P."/>
            <person name="Keys D.N."/>
            <person name="Haga S."/>
            <person name="Hayashi H."/>
            <person name="Hino K."/>
            <person name="Imai K.S."/>
            <person name="Inaba K."/>
            <person name="Kano S."/>
            <person name="Kobayashi K."/>
            <person name="Kobayashi M."/>
            <person name="Lee B.I."/>
            <person name="Makabe K.W."/>
            <person name="Manohar C."/>
            <person name="Matassi G."/>
            <person name="Medina M."/>
            <person name="Mochizuki Y."/>
            <person name="Mount S."/>
            <person name="Morishita T."/>
            <person name="Miura S."/>
            <person name="Nakayama A."/>
            <person name="Nishizaka S."/>
            <person name="Nomoto H."/>
            <person name="Ohta F."/>
            <person name="Oishi K."/>
            <person name="Rigoutsos I."/>
            <person name="Sano M."/>
            <person name="Sasaki A."/>
            <person name="Sasakura Y."/>
            <person name="Shoguchi E."/>
            <person name="Shin-i T."/>
            <person name="Spagnuolo A."/>
            <person name="Stainier D."/>
            <person name="Suzuki M.M."/>
            <person name="Tassy O."/>
            <person name="Takatori N."/>
            <person name="Tokuoka M."/>
            <person name="Yagi K."/>
            <person name="Yoshizaki F."/>
            <person name="Wada S."/>
            <person name="Zhang C."/>
            <person name="Hyatt P.D."/>
            <person name="Larimer F."/>
            <person name="Detter C."/>
            <person name="Doggett N."/>
            <person name="Glavina T."/>
            <person name="Hawkins T."/>
            <person name="Richardson P."/>
            <person name="Lucas S."/>
            <person name="Kohara Y."/>
            <person name="Levine M."/>
            <person name="Satoh N."/>
            <person name="Rokhsar D.S."/>
        </authorList>
    </citation>
    <scope>NUCLEOTIDE SEQUENCE [LARGE SCALE GENOMIC DNA]</scope>
</reference>
<name>F6V8K3_CIOIN</name>
<protein>
    <submittedName>
        <fullName evidence="2">Uncharacterized protein</fullName>
    </submittedName>
</protein>
<keyword evidence="3" id="KW-1185">Reference proteome</keyword>
<dbReference type="HOGENOM" id="CLU_682470_0_0_1"/>
<accession>F6V8K3</accession>
<feature type="compositionally biased region" description="Basic and acidic residues" evidence="1">
    <location>
        <begin position="266"/>
        <end position="277"/>
    </location>
</feature>
<feature type="region of interest" description="Disordered" evidence="1">
    <location>
        <begin position="184"/>
        <end position="294"/>
    </location>
</feature>
<dbReference type="InParanoid" id="F6V8K3"/>
<organism evidence="2 3">
    <name type="scientific">Ciona intestinalis</name>
    <name type="common">Transparent sea squirt</name>
    <name type="synonym">Ascidia intestinalis</name>
    <dbReference type="NCBI Taxonomy" id="7719"/>
    <lineage>
        <taxon>Eukaryota</taxon>
        <taxon>Metazoa</taxon>
        <taxon>Chordata</taxon>
        <taxon>Tunicata</taxon>
        <taxon>Ascidiacea</taxon>
        <taxon>Phlebobranchia</taxon>
        <taxon>Cionidae</taxon>
        <taxon>Ciona</taxon>
    </lineage>
</organism>
<dbReference type="EMBL" id="EAAA01002225">
    <property type="status" value="NOT_ANNOTATED_CDS"/>
    <property type="molecule type" value="Genomic_DNA"/>
</dbReference>
<reference evidence="2" key="2">
    <citation type="journal article" date="2008" name="Genome Biol.">
        <title>Improved genome assembly and evidence-based global gene model set for the chordate Ciona intestinalis: new insight into intron and operon populations.</title>
        <authorList>
            <person name="Satou Y."/>
            <person name="Mineta K."/>
            <person name="Ogasawara M."/>
            <person name="Sasakura Y."/>
            <person name="Shoguchi E."/>
            <person name="Ueno K."/>
            <person name="Yamada L."/>
            <person name="Matsumoto J."/>
            <person name="Wasserscheid J."/>
            <person name="Dewar K."/>
            <person name="Wiley G.B."/>
            <person name="Macmil S.L."/>
            <person name="Roe B.A."/>
            <person name="Zeller R.W."/>
            <person name="Hastings K.E."/>
            <person name="Lemaire P."/>
            <person name="Lindquist E."/>
            <person name="Endo T."/>
            <person name="Hotta K."/>
            <person name="Inaba K."/>
        </authorList>
    </citation>
    <scope>NUCLEOTIDE SEQUENCE [LARGE SCALE GENOMIC DNA]</scope>
    <source>
        <strain evidence="2">wild type</strain>
    </source>
</reference>
<dbReference type="AlphaFoldDB" id="F6V8K3"/>
<sequence length="404" mass="45127">MQMFSDEQKDLVQHLKATFEKNQELVCADKNIQCLKCQKTFSGSDSFLESLLHMENKHIDILKSNKTVKETTIQTDDSPVMTPIQECVVSNLPNQGPETVKTKVETPVSVRIQPASIVEKRTKKVVPIPERMQRYIGYSRREHPTHPYICKLCEQPRKNIKVCVLHLIKHHGIILKGNPQCTEPEEVLPTPPKPMPKQTARKRISSGTCKSTTSANTDKCLKTTTTAPTAVPEKPTLIKPSPPLPDSDVTNEEKCNNSEKTLLLNIKEKEENKEKSVVGDSTPTVVQSPKLTQQEPVSWQVIEQAHKRHASSDGLTQLPPSKLPRPIMEPDSGLKGDSKRKGARKSTRPHAVSPAASSVKETNLLNMFQSTSSTKEFVTTFAHVIPTSYKTHLAGQYEPDKVIR</sequence>
<feature type="compositionally biased region" description="Polar residues" evidence="1">
    <location>
        <begin position="205"/>
        <end position="228"/>
    </location>
</feature>
<reference evidence="2" key="3">
    <citation type="submission" date="2025-08" db="UniProtKB">
        <authorList>
            <consortium name="Ensembl"/>
        </authorList>
    </citation>
    <scope>IDENTIFICATION</scope>
</reference>
<dbReference type="Ensembl" id="ENSCINT00000023057.2">
    <property type="protein sequence ID" value="ENSCINP00000022811.2"/>
    <property type="gene ID" value="ENSCING00000012117.2"/>
</dbReference>
<dbReference type="OMA" id="MQRYIGY"/>
<dbReference type="GeneTree" id="ENSGT00530000067056"/>
<reference evidence="2" key="4">
    <citation type="submission" date="2025-09" db="UniProtKB">
        <authorList>
            <consortium name="Ensembl"/>
        </authorList>
    </citation>
    <scope>IDENTIFICATION</scope>
</reference>
<evidence type="ECO:0000313" key="2">
    <source>
        <dbReference type="Ensembl" id="ENSCINP00000022811.2"/>
    </source>
</evidence>
<dbReference type="Proteomes" id="UP000008144">
    <property type="component" value="Chromosome 5"/>
</dbReference>
<feature type="region of interest" description="Disordered" evidence="1">
    <location>
        <begin position="306"/>
        <end position="358"/>
    </location>
</feature>
<evidence type="ECO:0000256" key="1">
    <source>
        <dbReference type="SAM" id="MobiDB-lite"/>
    </source>
</evidence>
<feature type="compositionally biased region" description="Polar residues" evidence="1">
    <location>
        <begin position="279"/>
        <end position="294"/>
    </location>
</feature>